<accession>A0A4Y9L6F1</accession>
<feature type="transmembrane region" description="Helical" evidence="2">
    <location>
        <begin position="55"/>
        <end position="74"/>
    </location>
</feature>
<dbReference type="OrthoDB" id="8256482at2"/>
<reference evidence="3 4" key="1">
    <citation type="submission" date="2019-03" db="EMBL/GenBank/DDBJ databases">
        <title>Bradyrhizobium diversity isolated from nodules of Chamaecrista fasciculata.</title>
        <authorList>
            <person name="Klepa M.S."/>
            <person name="Urquiaga M.O."/>
            <person name="Hungria M."/>
            <person name="Delamuta J.R."/>
        </authorList>
    </citation>
    <scope>NUCLEOTIDE SEQUENCE [LARGE SCALE GENOMIC DNA]</scope>
    <source>
        <strain evidence="3 4">CNPSo 3448</strain>
    </source>
</reference>
<dbReference type="Proteomes" id="UP000297966">
    <property type="component" value="Unassembled WGS sequence"/>
</dbReference>
<feature type="region of interest" description="Disordered" evidence="1">
    <location>
        <begin position="1"/>
        <end position="30"/>
    </location>
</feature>
<comment type="caution">
    <text evidence="3">The sequence shown here is derived from an EMBL/GenBank/DDBJ whole genome shotgun (WGS) entry which is preliminary data.</text>
</comment>
<gene>
    <name evidence="3" type="ORF">E4K65_43020</name>
</gene>
<sequence>MDERAPDANAEGTRQVPEPGRNISRATKTGRQRRTYLLVERMQEMVMPNSSGLRISRLAIAASLALGASSAIAAQGPGVEAGAASPLTQLVMTILVYGASAAVVGAGLIGALRGN</sequence>
<keyword evidence="4" id="KW-1185">Reference proteome</keyword>
<keyword evidence="2" id="KW-1133">Transmembrane helix</keyword>
<name>A0A4Y9L6F1_9BRAD</name>
<evidence type="ECO:0000313" key="3">
    <source>
        <dbReference type="EMBL" id="TFV37904.1"/>
    </source>
</evidence>
<keyword evidence="2" id="KW-0812">Transmembrane</keyword>
<keyword evidence="2" id="KW-0472">Membrane</keyword>
<organism evidence="3 4">
    <name type="scientific">Bradyrhizobium niftali</name>
    <dbReference type="NCBI Taxonomy" id="2560055"/>
    <lineage>
        <taxon>Bacteria</taxon>
        <taxon>Pseudomonadati</taxon>
        <taxon>Pseudomonadota</taxon>
        <taxon>Alphaproteobacteria</taxon>
        <taxon>Hyphomicrobiales</taxon>
        <taxon>Nitrobacteraceae</taxon>
        <taxon>Bradyrhizobium</taxon>
    </lineage>
</organism>
<evidence type="ECO:0000313" key="4">
    <source>
        <dbReference type="Proteomes" id="UP000297966"/>
    </source>
</evidence>
<dbReference type="EMBL" id="SPQT01000046">
    <property type="protein sequence ID" value="TFV37904.1"/>
    <property type="molecule type" value="Genomic_DNA"/>
</dbReference>
<evidence type="ECO:0000256" key="2">
    <source>
        <dbReference type="SAM" id="Phobius"/>
    </source>
</evidence>
<dbReference type="AlphaFoldDB" id="A0A4Y9L6F1"/>
<protein>
    <submittedName>
        <fullName evidence="3">Uncharacterized protein</fullName>
    </submittedName>
</protein>
<feature type="transmembrane region" description="Helical" evidence="2">
    <location>
        <begin position="94"/>
        <end position="112"/>
    </location>
</feature>
<evidence type="ECO:0000256" key="1">
    <source>
        <dbReference type="SAM" id="MobiDB-lite"/>
    </source>
</evidence>
<proteinExistence type="predicted"/>